<feature type="region of interest" description="Disordered" evidence="2">
    <location>
        <begin position="89"/>
        <end position="142"/>
    </location>
</feature>
<gene>
    <name evidence="3" type="primary">LOC122143122</name>
</gene>
<evidence type="ECO:0000256" key="2">
    <source>
        <dbReference type="SAM" id="MobiDB-lite"/>
    </source>
</evidence>
<feature type="coiled-coil region" evidence="1">
    <location>
        <begin position="281"/>
        <end position="319"/>
    </location>
</feature>
<dbReference type="GeneID" id="122143122"/>
<organism evidence="3">
    <name type="scientific">Cyprinus carpio</name>
    <name type="common">Common carp</name>
    <dbReference type="NCBI Taxonomy" id="7962"/>
    <lineage>
        <taxon>Eukaryota</taxon>
        <taxon>Metazoa</taxon>
        <taxon>Chordata</taxon>
        <taxon>Craniata</taxon>
        <taxon>Vertebrata</taxon>
        <taxon>Euteleostomi</taxon>
        <taxon>Actinopterygii</taxon>
        <taxon>Neopterygii</taxon>
        <taxon>Teleostei</taxon>
        <taxon>Ostariophysi</taxon>
        <taxon>Cypriniformes</taxon>
        <taxon>Cyprinidae</taxon>
        <taxon>Cyprininae</taxon>
        <taxon>Cyprinus</taxon>
    </lineage>
</organism>
<dbReference type="Proteomes" id="UP001155660">
    <property type="component" value="Unplaced"/>
</dbReference>
<protein>
    <submittedName>
        <fullName evidence="3">Uncharacterized protein LOC122143122</fullName>
    </submittedName>
</protein>
<evidence type="ECO:0000256" key="1">
    <source>
        <dbReference type="SAM" id="Coils"/>
    </source>
</evidence>
<dbReference type="OrthoDB" id="8981179at2759"/>
<sequence length="389" mass="43042">MAYKNEYFKAQNAFDHLDQLLRAPLINSLDQRSANNRSSSLNALDVTGLVSQPGPDIQNIIVGPPEPSASTSSASLAFDVAGLVSQPGFDIQNRDAGHSEPSASTSSDQRRSLLKVNRGVKRPQPDKLATRATTSRLSTKRRLAPTLTRCSPTTTHESVELHSTNVLSSQDNVANWDDALIKSWDAYDDAVVPNVSESISSAVADRPSDVTNADNLVLNIDDQDLISAADSVAPTTVTNNTELTGVVKNHQTEELNTVEAPAEHSASTNDQALPSNQQCFIHELLLEAREHNRRVEEHNRRVEEHNRRVEEKLNEQVEHLRRFNSHIDMLLTNSVEQVQICRLVHERTGFIAEQMKKIDSGRREEFRERQLTVTLLSNINNAVLGGGKS</sequence>
<dbReference type="RefSeq" id="XP_042609904.1">
    <property type="nucleotide sequence ID" value="XM_042753970.1"/>
</dbReference>
<dbReference type="KEGG" id="ccar:122143122"/>
<keyword evidence="1" id="KW-0175">Coiled coil</keyword>
<evidence type="ECO:0000313" key="3">
    <source>
        <dbReference type="RefSeq" id="XP_042609904.1"/>
    </source>
</evidence>
<reference evidence="3" key="1">
    <citation type="submission" date="2025-08" db="UniProtKB">
        <authorList>
            <consortium name="RefSeq"/>
        </authorList>
    </citation>
    <scope>IDENTIFICATION</scope>
    <source>
        <tissue evidence="3">Muscle</tissue>
    </source>
</reference>
<accession>A0A9Q9XXN4</accession>
<name>A0A9Q9XXN4_CYPCA</name>
<proteinExistence type="predicted"/>
<dbReference type="AlphaFoldDB" id="A0A9Q9XXN4"/>